<evidence type="ECO:0000256" key="3">
    <source>
        <dbReference type="PROSITE-ProRule" id="PRU00493"/>
    </source>
</evidence>
<dbReference type="SUPFAM" id="SSF51998">
    <property type="entry name" value="PFL-like glycyl radical enzymes"/>
    <property type="match status" value="1"/>
</dbReference>
<dbReference type="PANTHER" id="PTHR43641">
    <property type="entry name" value="FORMATE ACETYLTRANSFERASE 3-RELATED"/>
    <property type="match status" value="1"/>
</dbReference>
<dbReference type="Proteomes" id="UP000435649">
    <property type="component" value="Unassembled WGS sequence"/>
</dbReference>
<evidence type="ECO:0000256" key="2">
    <source>
        <dbReference type="ARBA" id="ARBA00023239"/>
    </source>
</evidence>
<keyword evidence="1 3" id="KW-0556">Organic radical</keyword>
<feature type="domain" description="Glycine radical" evidence="4">
    <location>
        <begin position="541"/>
        <end position="662"/>
    </location>
</feature>
<dbReference type="GO" id="GO:0016829">
    <property type="term" value="F:lyase activity"/>
    <property type="evidence" value="ECO:0007669"/>
    <property type="project" value="UniProtKB-KW"/>
</dbReference>
<feature type="domain" description="PFL" evidence="5">
    <location>
        <begin position="1"/>
        <end position="534"/>
    </location>
</feature>
<dbReference type="RefSeq" id="WP_154419654.1">
    <property type="nucleotide sequence ID" value="NZ_VUNS01000022.1"/>
</dbReference>
<reference evidence="6 7" key="1">
    <citation type="submission" date="2019-08" db="EMBL/GenBank/DDBJ databases">
        <title>In-depth cultivation of the pig gut microbiome towards novel bacterial diversity and tailored functional studies.</title>
        <authorList>
            <person name="Wylensek D."/>
            <person name="Hitch T.C.A."/>
            <person name="Clavel T."/>
        </authorList>
    </citation>
    <scope>NUCLEOTIDE SEQUENCE [LARGE SCALE GENOMIC DNA]</scope>
    <source>
        <strain evidence="6 7">BBE-744-WT-12</strain>
    </source>
</reference>
<keyword evidence="2" id="KW-0456">Lyase</keyword>
<dbReference type="InterPro" id="IPR004184">
    <property type="entry name" value="PFL_dom"/>
</dbReference>
<name>A0A844G4I0_9BACT</name>
<dbReference type="PANTHER" id="PTHR43641:SF2">
    <property type="entry name" value="DEHYDRATASE YBIW-RELATED"/>
    <property type="match status" value="1"/>
</dbReference>
<evidence type="ECO:0000259" key="4">
    <source>
        <dbReference type="PROSITE" id="PS51149"/>
    </source>
</evidence>
<feature type="modified residue" description="Glycine radical" evidence="3">
    <location>
        <position position="637"/>
    </location>
</feature>
<keyword evidence="7" id="KW-1185">Reference proteome</keyword>
<dbReference type="InterPro" id="IPR001150">
    <property type="entry name" value="Gly_radical"/>
</dbReference>
<accession>A0A844G4I0</accession>
<organism evidence="6 7">
    <name type="scientific">Victivallis lenta</name>
    <dbReference type="NCBI Taxonomy" id="2606640"/>
    <lineage>
        <taxon>Bacteria</taxon>
        <taxon>Pseudomonadati</taxon>
        <taxon>Lentisphaerota</taxon>
        <taxon>Lentisphaeria</taxon>
        <taxon>Victivallales</taxon>
        <taxon>Victivallaceae</taxon>
        <taxon>Victivallis</taxon>
    </lineage>
</organism>
<evidence type="ECO:0000313" key="6">
    <source>
        <dbReference type="EMBL" id="MST98720.1"/>
    </source>
</evidence>
<evidence type="ECO:0008006" key="8">
    <source>
        <dbReference type="Google" id="ProtNLM"/>
    </source>
</evidence>
<dbReference type="Gene3D" id="3.20.70.20">
    <property type="match status" value="1"/>
</dbReference>
<evidence type="ECO:0000259" key="5">
    <source>
        <dbReference type="PROSITE" id="PS51554"/>
    </source>
</evidence>
<dbReference type="AlphaFoldDB" id="A0A844G4I0"/>
<dbReference type="InterPro" id="IPR051215">
    <property type="entry name" value="GRE"/>
</dbReference>
<dbReference type="PROSITE" id="PS51149">
    <property type="entry name" value="GLY_RADICAL_2"/>
    <property type="match status" value="1"/>
</dbReference>
<comment type="caution">
    <text evidence="6">The sequence shown here is derived from an EMBL/GenBank/DDBJ whole genome shotgun (WGS) entry which is preliminary data.</text>
</comment>
<evidence type="ECO:0000313" key="7">
    <source>
        <dbReference type="Proteomes" id="UP000435649"/>
    </source>
</evidence>
<dbReference type="EMBL" id="VUNS01000022">
    <property type="protein sequence ID" value="MST98720.1"/>
    <property type="molecule type" value="Genomic_DNA"/>
</dbReference>
<sequence>MNARERALDAQRKLNWFSNHENGIVWARSWRATEGLPLGMRYAELGAARLAALDFLHDPEEPLIGRLAVPELDPAENERAWEFIHASGVELPGQTGHAEPYYDDLFALGLDGLREKAGGTPSFVRAAEGLSAMIERAAGQAAAEEVAAACRHIAHEPPATFREAIQLVWFVMTAIQIGDRAALVGPGRLDRRLIRFYEADLAAGRLTRGEALRMIETLYLFINASCPRGLAYAVMAGGSGVCNELTLLSLEALRKTRLVYPSVGVCWSFDTPDELKTLAVELIADGISNVAVFNDELIRRSMVRYGVPAEDASEYINSTCVEITPCGASNVYVASPYFSLCALLLDYLKEPEGAGYAAFRAGYLKRAGREIDRAAEEQNRVRRIRRERMRRPIQSLFTRDCIARGLDIEEGGARYNWVECSFVGLANLADSLTVIRREVFEQKNLTLPELRDVLERNFENAEALRQRFLNGSPKYGNGNQEADGEIPIITTYLAARCARQRMEPDDSHFIPGTFCWEMHQRLGAECGATPDGRRAGFPFADGAGPAQGREKEGPTAAVNSVCSWNHLPMLGGSAFNQRYTAAAVATPAARENLKQLIDIFIRFGGFETQVNILDAARLKAAQLHPEEHRDLVVRIGGYTDYFTGLSPAMQAEVIQRTQYEEL</sequence>
<protein>
    <recommendedName>
        <fullName evidence="8">Formate C-acetyltransferase</fullName>
    </recommendedName>
</protein>
<proteinExistence type="predicted"/>
<dbReference type="Pfam" id="PF02901">
    <property type="entry name" value="PFL-like"/>
    <property type="match status" value="1"/>
</dbReference>
<evidence type="ECO:0000256" key="1">
    <source>
        <dbReference type="ARBA" id="ARBA00022818"/>
    </source>
</evidence>
<gene>
    <name evidence="6" type="ORF">FYJ85_16900</name>
</gene>
<dbReference type="GO" id="GO:0005829">
    <property type="term" value="C:cytosol"/>
    <property type="evidence" value="ECO:0007669"/>
    <property type="project" value="TreeGrafter"/>
</dbReference>
<dbReference type="Pfam" id="PF01228">
    <property type="entry name" value="Gly_radical"/>
    <property type="match status" value="1"/>
</dbReference>
<dbReference type="PROSITE" id="PS51554">
    <property type="entry name" value="PFL"/>
    <property type="match status" value="1"/>
</dbReference>